<name>A0A453K0V1_AEGTS</name>
<reference evidence="1" key="3">
    <citation type="journal article" date="2017" name="Nature">
        <title>Genome sequence of the progenitor of the wheat D genome Aegilops tauschii.</title>
        <authorList>
            <person name="Luo M.C."/>
            <person name="Gu Y.Q."/>
            <person name="Puiu D."/>
            <person name="Wang H."/>
            <person name="Twardziok S.O."/>
            <person name="Deal K.R."/>
            <person name="Huo N."/>
            <person name="Zhu T."/>
            <person name="Wang L."/>
            <person name="Wang Y."/>
            <person name="McGuire P.E."/>
            <person name="Liu S."/>
            <person name="Long H."/>
            <person name="Ramasamy R.K."/>
            <person name="Rodriguez J.C."/>
            <person name="Van S.L."/>
            <person name="Yuan L."/>
            <person name="Wang Z."/>
            <person name="Xia Z."/>
            <person name="Xiao L."/>
            <person name="Anderson O.D."/>
            <person name="Ouyang S."/>
            <person name="Liang Y."/>
            <person name="Zimin A.V."/>
            <person name="Pertea G."/>
            <person name="Qi P."/>
            <person name="Bennetzen J.L."/>
            <person name="Dai X."/>
            <person name="Dawson M.W."/>
            <person name="Muller H.G."/>
            <person name="Kugler K."/>
            <person name="Rivarola-Duarte L."/>
            <person name="Spannagl M."/>
            <person name="Mayer K.F.X."/>
            <person name="Lu F.H."/>
            <person name="Bevan M.W."/>
            <person name="Leroy P."/>
            <person name="Li P."/>
            <person name="You F.M."/>
            <person name="Sun Q."/>
            <person name="Liu Z."/>
            <person name="Lyons E."/>
            <person name="Wicker T."/>
            <person name="Salzberg S.L."/>
            <person name="Devos K.M."/>
            <person name="Dvorak J."/>
        </authorList>
    </citation>
    <scope>NUCLEOTIDE SEQUENCE [LARGE SCALE GENOMIC DNA]</scope>
    <source>
        <strain evidence="1">cv. AL8/78</strain>
    </source>
</reference>
<dbReference type="Gramene" id="AET5Gv20255300.45">
    <property type="protein sequence ID" value="AET5Gv20255300.45"/>
    <property type="gene ID" value="AET5Gv20255300"/>
</dbReference>
<dbReference type="Proteomes" id="UP000015105">
    <property type="component" value="Chromosome 5D"/>
</dbReference>
<dbReference type="EnsemblPlants" id="AET5Gv20255300.35">
    <property type="protein sequence ID" value="AET5Gv20255300.35"/>
    <property type="gene ID" value="AET5Gv20255300"/>
</dbReference>
<organism evidence="1 2">
    <name type="scientific">Aegilops tauschii subsp. strangulata</name>
    <name type="common">Goatgrass</name>
    <dbReference type="NCBI Taxonomy" id="200361"/>
    <lineage>
        <taxon>Eukaryota</taxon>
        <taxon>Viridiplantae</taxon>
        <taxon>Streptophyta</taxon>
        <taxon>Embryophyta</taxon>
        <taxon>Tracheophyta</taxon>
        <taxon>Spermatophyta</taxon>
        <taxon>Magnoliopsida</taxon>
        <taxon>Liliopsida</taxon>
        <taxon>Poales</taxon>
        <taxon>Poaceae</taxon>
        <taxon>BOP clade</taxon>
        <taxon>Pooideae</taxon>
        <taxon>Triticodae</taxon>
        <taxon>Triticeae</taxon>
        <taxon>Triticinae</taxon>
        <taxon>Aegilops</taxon>
    </lineage>
</organism>
<dbReference type="Gramene" id="AET5Gv20255300.35">
    <property type="protein sequence ID" value="AET5Gv20255300.35"/>
    <property type="gene ID" value="AET5Gv20255300"/>
</dbReference>
<dbReference type="Gramene" id="AET5Gv20255300.30">
    <property type="protein sequence ID" value="AET5Gv20255300.30"/>
    <property type="gene ID" value="AET5Gv20255300"/>
</dbReference>
<dbReference type="Gramene" id="AET5Gv20255300.37">
    <property type="protein sequence ID" value="AET5Gv20255300.37"/>
    <property type="gene ID" value="AET5Gv20255300"/>
</dbReference>
<dbReference type="Gramene" id="AET5Gv20255300.36">
    <property type="protein sequence ID" value="AET5Gv20255300.36"/>
    <property type="gene ID" value="AET5Gv20255300"/>
</dbReference>
<dbReference type="EnsemblPlants" id="AET5Gv20255300.30">
    <property type="protein sequence ID" value="AET5Gv20255300.30"/>
    <property type="gene ID" value="AET5Gv20255300"/>
</dbReference>
<reference evidence="1" key="4">
    <citation type="submission" date="2019-03" db="UniProtKB">
        <authorList>
            <consortium name="EnsemblPlants"/>
        </authorList>
    </citation>
    <scope>IDENTIFICATION</scope>
</reference>
<dbReference type="EnsemblPlants" id="AET5Gv20255300.37">
    <property type="protein sequence ID" value="AET5Gv20255300.37"/>
    <property type="gene ID" value="AET5Gv20255300"/>
</dbReference>
<evidence type="ECO:0000313" key="1">
    <source>
        <dbReference type="EnsemblPlants" id="AET5Gv20255300.37"/>
    </source>
</evidence>
<reference evidence="1" key="5">
    <citation type="journal article" date="2021" name="G3 (Bethesda)">
        <title>Aegilops tauschii genome assembly Aet v5.0 features greater sequence contiguity and improved annotation.</title>
        <authorList>
            <person name="Wang L."/>
            <person name="Zhu T."/>
            <person name="Rodriguez J.C."/>
            <person name="Deal K.R."/>
            <person name="Dubcovsky J."/>
            <person name="McGuire P.E."/>
            <person name="Lux T."/>
            <person name="Spannagl M."/>
            <person name="Mayer K.F.X."/>
            <person name="Baldrich P."/>
            <person name="Meyers B.C."/>
            <person name="Huo N."/>
            <person name="Gu Y.Q."/>
            <person name="Zhou H."/>
            <person name="Devos K.M."/>
            <person name="Bennetzen J.L."/>
            <person name="Unver T."/>
            <person name="Budak H."/>
            <person name="Gulick P.J."/>
            <person name="Galiba G."/>
            <person name="Kalapos B."/>
            <person name="Nelson D.R."/>
            <person name="Li P."/>
            <person name="You F.M."/>
            <person name="Luo M.C."/>
            <person name="Dvorak J."/>
        </authorList>
    </citation>
    <scope>NUCLEOTIDE SEQUENCE [LARGE SCALE GENOMIC DNA]</scope>
    <source>
        <strain evidence="1">cv. AL8/78</strain>
    </source>
</reference>
<protein>
    <submittedName>
        <fullName evidence="1">Uncharacterized protein</fullName>
    </submittedName>
</protein>
<dbReference type="EnsemblPlants" id="AET5Gv20255300.34">
    <property type="protein sequence ID" value="AET5Gv20255300.34"/>
    <property type="gene ID" value="AET5Gv20255300"/>
</dbReference>
<dbReference type="EnsemblPlants" id="AET5Gv20255300.36">
    <property type="protein sequence ID" value="AET5Gv20255300.36"/>
    <property type="gene ID" value="AET5Gv20255300"/>
</dbReference>
<reference evidence="2" key="1">
    <citation type="journal article" date="2014" name="Science">
        <title>Ancient hybridizations among the ancestral genomes of bread wheat.</title>
        <authorList>
            <consortium name="International Wheat Genome Sequencing Consortium,"/>
            <person name="Marcussen T."/>
            <person name="Sandve S.R."/>
            <person name="Heier L."/>
            <person name="Spannagl M."/>
            <person name="Pfeifer M."/>
            <person name="Jakobsen K.S."/>
            <person name="Wulff B.B."/>
            <person name="Steuernagel B."/>
            <person name="Mayer K.F."/>
            <person name="Olsen O.A."/>
        </authorList>
    </citation>
    <scope>NUCLEOTIDE SEQUENCE [LARGE SCALE GENOMIC DNA]</scope>
    <source>
        <strain evidence="2">cv. AL8/78</strain>
    </source>
</reference>
<dbReference type="AlphaFoldDB" id="A0A453K0V1"/>
<evidence type="ECO:0000313" key="2">
    <source>
        <dbReference type="Proteomes" id="UP000015105"/>
    </source>
</evidence>
<sequence>MLSPTPWLQGGRVRRDHQFGDLRHCACRCHGHLCHCMLRQQPPAQGKATGVEASEMLCSSEVANYVCQFVILWPQCTYVSFSGRSTTKAYVNVL</sequence>
<accession>A0A453K0V1</accession>
<keyword evidence="2" id="KW-1185">Reference proteome</keyword>
<dbReference type="Gramene" id="AET5Gv20255300.34">
    <property type="protein sequence ID" value="AET5Gv20255300.34"/>
    <property type="gene ID" value="AET5Gv20255300"/>
</dbReference>
<proteinExistence type="predicted"/>
<reference evidence="2" key="2">
    <citation type="journal article" date="2017" name="Nat. Plants">
        <title>The Aegilops tauschii genome reveals multiple impacts of transposons.</title>
        <authorList>
            <person name="Zhao G."/>
            <person name="Zou C."/>
            <person name="Li K."/>
            <person name="Wang K."/>
            <person name="Li T."/>
            <person name="Gao L."/>
            <person name="Zhang X."/>
            <person name="Wang H."/>
            <person name="Yang Z."/>
            <person name="Liu X."/>
            <person name="Jiang W."/>
            <person name="Mao L."/>
            <person name="Kong X."/>
            <person name="Jiao Y."/>
            <person name="Jia J."/>
        </authorList>
    </citation>
    <scope>NUCLEOTIDE SEQUENCE [LARGE SCALE GENOMIC DNA]</scope>
    <source>
        <strain evidence="2">cv. AL8/78</strain>
    </source>
</reference>
<dbReference type="EnsemblPlants" id="AET5Gv20255300.45">
    <property type="protein sequence ID" value="AET5Gv20255300.45"/>
    <property type="gene ID" value="AET5Gv20255300"/>
</dbReference>